<name>A0A329MIH2_9BACL</name>
<gene>
    <name evidence="8" type="ORF">DQG23_19425</name>
</gene>
<evidence type="ECO:0000256" key="7">
    <source>
        <dbReference type="SAM" id="SignalP"/>
    </source>
</evidence>
<dbReference type="Proteomes" id="UP000250369">
    <property type="component" value="Unassembled WGS sequence"/>
</dbReference>
<organism evidence="8 9">
    <name type="scientific">Paenibacillus contaminans</name>
    <dbReference type="NCBI Taxonomy" id="450362"/>
    <lineage>
        <taxon>Bacteria</taxon>
        <taxon>Bacillati</taxon>
        <taxon>Bacillota</taxon>
        <taxon>Bacilli</taxon>
        <taxon>Bacillales</taxon>
        <taxon>Paenibacillaceae</taxon>
        <taxon>Paenibacillus</taxon>
    </lineage>
</organism>
<dbReference type="RefSeq" id="WP_113032540.1">
    <property type="nucleotide sequence ID" value="NZ_QMFB01000011.1"/>
</dbReference>
<keyword evidence="2 7" id="KW-0732">Signal</keyword>
<feature type="signal peptide" evidence="7">
    <location>
        <begin position="1"/>
        <end position="22"/>
    </location>
</feature>
<evidence type="ECO:0000313" key="9">
    <source>
        <dbReference type="Proteomes" id="UP000250369"/>
    </source>
</evidence>
<evidence type="ECO:0000256" key="5">
    <source>
        <dbReference type="ARBA" id="ARBA00023288"/>
    </source>
</evidence>
<dbReference type="PANTHER" id="PTHR43649">
    <property type="entry name" value="ARABINOSE-BINDING PROTEIN-RELATED"/>
    <property type="match status" value="1"/>
</dbReference>
<dbReference type="SUPFAM" id="SSF53850">
    <property type="entry name" value="Periplasmic binding protein-like II"/>
    <property type="match status" value="1"/>
</dbReference>
<dbReference type="EMBL" id="QMFB01000011">
    <property type="protein sequence ID" value="RAV19635.1"/>
    <property type="molecule type" value="Genomic_DNA"/>
</dbReference>
<sequence>MKGRTARGILASVLALATVFTAACSKNNEGKDGQASGTPASSAEATATATGSPKPAATVDPMGKIDPPIEVTAVRPLDGATKFAEGESIDKNAWNQLYEDEFGIKLKYLWVADPTQYNQKLNVAMASGKLPDIMPVDATQFNQLVEADQLEDLSAALEQYGLPITKELLKKDGGLGLDSATFGGKLLGIPVNPGAVDNAPLLWVRTDWLKKLNLPEPKTMDDVFKIAEAFVNQDPDGNGKKDTYGLGLDKLLYDPVFGLAGFFNGYHAYPQIWVEDQAGKYVYGSIQPQMKTALAKLQEMYKSGLIDREFGVKDIEKLIQMGNSGKLGLFYGVMYGNSYFAEGRKLDPAMDWMPFELPSVDNQKVKPQLVFPIGKYFVAKKGMKHPEALIKMLNAFSYDWDRNKYPLTKINQDGDIPKWMYALVTGSDPTQNLDMVDRVSKALEKNDESLLNAKAPGQKIFYDSLRKWEKGDSEGWTYARIYDAQKLLSAYNKNNGFYMTKYIAGPTATMVEKGQTLDKMELETFTKIIMGEVSIDAFDEFVANWKKLGGDKITEEVASWKASK</sequence>
<keyword evidence="1" id="KW-1003">Cell membrane</keyword>
<dbReference type="OrthoDB" id="2490148at2"/>
<dbReference type="PANTHER" id="PTHR43649:SF33">
    <property type="entry name" value="POLYGALACTURONAN_RHAMNOGALACTURONAN-BINDING PROTEIN YTCQ"/>
    <property type="match status" value="1"/>
</dbReference>
<feature type="chain" id="PRO_5016265150" evidence="7">
    <location>
        <begin position="23"/>
        <end position="564"/>
    </location>
</feature>
<keyword evidence="9" id="KW-1185">Reference proteome</keyword>
<dbReference type="Gene3D" id="3.40.190.10">
    <property type="entry name" value="Periplasmic binding protein-like II"/>
    <property type="match status" value="2"/>
</dbReference>
<comment type="caution">
    <text evidence="8">The sequence shown here is derived from an EMBL/GenBank/DDBJ whole genome shotgun (WGS) entry which is preliminary data.</text>
</comment>
<reference evidence="8 9" key="1">
    <citation type="journal article" date="2009" name="Int. J. Syst. Evol. Microbiol.">
        <title>Paenibacillus contaminans sp. nov., isolated from a contaminated laboratory plate.</title>
        <authorList>
            <person name="Chou J.H."/>
            <person name="Lee J.H."/>
            <person name="Lin M.C."/>
            <person name="Chang P.S."/>
            <person name="Arun A.B."/>
            <person name="Young C.C."/>
            <person name="Chen W.M."/>
        </authorList>
    </citation>
    <scope>NUCLEOTIDE SEQUENCE [LARGE SCALE GENOMIC DNA]</scope>
    <source>
        <strain evidence="8 9">CKOBP-6</strain>
    </source>
</reference>
<feature type="compositionally biased region" description="Low complexity" evidence="6">
    <location>
        <begin position="35"/>
        <end position="53"/>
    </location>
</feature>
<dbReference type="InterPro" id="IPR050490">
    <property type="entry name" value="Bact_solute-bd_prot1"/>
</dbReference>
<evidence type="ECO:0000256" key="6">
    <source>
        <dbReference type="SAM" id="MobiDB-lite"/>
    </source>
</evidence>
<keyword evidence="3" id="KW-0472">Membrane</keyword>
<proteinExistence type="predicted"/>
<evidence type="ECO:0000256" key="3">
    <source>
        <dbReference type="ARBA" id="ARBA00023136"/>
    </source>
</evidence>
<dbReference type="PROSITE" id="PS51257">
    <property type="entry name" value="PROKAR_LIPOPROTEIN"/>
    <property type="match status" value="1"/>
</dbReference>
<accession>A0A329MIH2</accession>
<dbReference type="InterPro" id="IPR006059">
    <property type="entry name" value="SBP"/>
</dbReference>
<evidence type="ECO:0000256" key="1">
    <source>
        <dbReference type="ARBA" id="ARBA00022475"/>
    </source>
</evidence>
<protein>
    <submittedName>
        <fullName evidence="8">ABC transporter substrate-binding protein</fullName>
    </submittedName>
</protein>
<feature type="region of interest" description="Disordered" evidence="6">
    <location>
        <begin position="27"/>
        <end position="65"/>
    </location>
</feature>
<dbReference type="CDD" id="cd13580">
    <property type="entry name" value="PBP2_AlgQ_like_1"/>
    <property type="match status" value="1"/>
</dbReference>
<dbReference type="AlphaFoldDB" id="A0A329MIH2"/>
<keyword evidence="5" id="KW-0449">Lipoprotein</keyword>
<evidence type="ECO:0000256" key="4">
    <source>
        <dbReference type="ARBA" id="ARBA00023139"/>
    </source>
</evidence>
<dbReference type="Pfam" id="PF01547">
    <property type="entry name" value="SBP_bac_1"/>
    <property type="match status" value="1"/>
</dbReference>
<evidence type="ECO:0000313" key="8">
    <source>
        <dbReference type="EMBL" id="RAV19635.1"/>
    </source>
</evidence>
<keyword evidence="4" id="KW-0564">Palmitate</keyword>
<evidence type="ECO:0000256" key="2">
    <source>
        <dbReference type="ARBA" id="ARBA00022729"/>
    </source>
</evidence>